<dbReference type="Gene3D" id="2.30.30.30">
    <property type="match status" value="1"/>
</dbReference>
<keyword evidence="2 8" id="KW-0689">Ribosomal protein</keyword>
<dbReference type="GO" id="GO:0016740">
    <property type="term" value="F:transferase activity"/>
    <property type="evidence" value="ECO:0007669"/>
    <property type="project" value="InterPro"/>
</dbReference>
<dbReference type="SMART" id="SM01382">
    <property type="entry name" value="Ribosomal_L2_C"/>
    <property type="match status" value="1"/>
</dbReference>
<evidence type="ECO:0000256" key="3">
    <source>
        <dbReference type="ARBA" id="ARBA00023274"/>
    </source>
</evidence>
<evidence type="ECO:0000313" key="8">
    <source>
        <dbReference type="EMBL" id="OGM30250.1"/>
    </source>
</evidence>
<dbReference type="PANTHER" id="PTHR13691">
    <property type="entry name" value="RIBOSOMAL PROTEIN L2"/>
    <property type="match status" value="1"/>
</dbReference>
<reference evidence="8 9" key="1">
    <citation type="journal article" date="2016" name="Nat. Commun.">
        <title>Thousands of microbial genomes shed light on interconnected biogeochemical processes in an aquifer system.</title>
        <authorList>
            <person name="Anantharaman K."/>
            <person name="Brown C.T."/>
            <person name="Hug L.A."/>
            <person name="Sharon I."/>
            <person name="Castelle C.J."/>
            <person name="Probst A.J."/>
            <person name="Thomas B.C."/>
            <person name="Singh A."/>
            <person name="Wilkins M.J."/>
            <person name="Karaoz U."/>
            <person name="Brodie E.L."/>
            <person name="Williams K.H."/>
            <person name="Hubbard S.S."/>
            <person name="Banfield J.F."/>
        </authorList>
    </citation>
    <scope>NUCLEOTIDE SEQUENCE [LARGE SCALE GENOMIC DNA]</scope>
</reference>
<dbReference type="InterPro" id="IPR022666">
    <property type="entry name" value="Ribosomal_uL2_RNA-bd_dom"/>
</dbReference>
<feature type="region of interest" description="Disordered" evidence="5">
    <location>
        <begin position="192"/>
        <end position="214"/>
    </location>
</feature>
<proteinExistence type="inferred from homology"/>
<comment type="caution">
    <text evidence="8">The sequence shown here is derived from an EMBL/GenBank/DDBJ whole genome shotgun (WGS) entry which is preliminary data.</text>
</comment>
<dbReference type="AlphaFoldDB" id="A0A1F7YSP9"/>
<dbReference type="SMART" id="SM01383">
    <property type="entry name" value="Ribosomal_L2"/>
    <property type="match status" value="1"/>
</dbReference>
<name>A0A1F7YSP9_9BACT</name>
<evidence type="ECO:0000313" key="9">
    <source>
        <dbReference type="Proteomes" id="UP000177263"/>
    </source>
</evidence>
<protein>
    <recommendedName>
        <fullName evidence="4">50S ribosomal protein L2</fullName>
    </recommendedName>
</protein>
<feature type="domain" description="Large ribosomal subunit protein uL2 RNA-binding" evidence="7">
    <location>
        <begin position="13"/>
        <end position="88"/>
    </location>
</feature>
<dbReference type="NCBIfam" id="TIGR01171">
    <property type="entry name" value="rplB_bact"/>
    <property type="match status" value="1"/>
</dbReference>
<dbReference type="STRING" id="1802500.A2801_01220"/>
<dbReference type="FunFam" id="2.30.30.30:FF:000001">
    <property type="entry name" value="50S ribosomal protein L2"/>
    <property type="match status" value="1"/>
</dbReference>
<organism evidence="8 9">
    <name type="scientific">Candidatus Woesebacteria bacterium RIFCSPHIGHO2_01_FULL_41_10</name>
    <dbReference type="NCBI Taxonomy" id="1802500"/>
    <lineage>
        <taxon>Bacteria</taxon>
        <taxon>Candidatus Woeseibacteriota</taxon>
    </lineage>
</organism>
<sequence length="252" mass="27619">MAKIKHILKKKSGRSNGKVTVRHQGGRHKRFLRTIDFKRDKHDIWGVIESVDYDPNRGANIALVLYEDGDRRYIIAPMGLVSGTKVIASDVAPLEPGNALPLGKIPAGSQIHNIEIIPGKGGQMVKGAGSAAVVQGKEEKYILVKLPSGEIRRFLPQAYATIGQVGNAEKRSEVIRKAGTNRRRGIRPTVRGVAMHPGAHPHGGGEGRSGIGMKYPKRYSGTPAVGRTRRVRRYSNNLIVKRRKAGTHQRII</sequence>
<dbReference type="InterPro" id="IPR014726">
    <property type="entry name" value="Ribosomal_uL2_dom3"/>
</dbReference>
<dbReference type="InterPro" id="IPR002171">
    <property type="entry name" value="Ribosomal_uL2"/>
</dbReference>
<feature type="compositionally biased region" description="Gly residues" evidence="5">
    <location>
        <begin position="201"/>
        <end position="210"/>
    </location>
</feature>
<dbReference type="GO" id="GO:0003735">
    <property type="term" value="F:structural constituent of ribosome"/>
    <property type="evidence" value="ECO:0007669"/>
    <property type="project" value="InterPro"/>
</dbReference>
<evidence type="ECO:0000256" key="5">
    <source>
        <dbReference type="SAM" id="MobiDB-lite"/>
    </source>
</evidence>
<dbReference type="SUPFAM" id="SSF50104">
    <property type="entry name" value="Translation proteins SH3-like domain"/>
    <property type="match status" value="1"/>
</dbReference>
<dbReference type="InterPro" id="IPR005880">
    <property type="entry name" value="Ribosomal_uL2_bac/org-type"/>
</dbReference>
<dbReference type="Gene3D" id="2.40.50.140">
    <property type="entry name" value="Nucleic acid-binding proteins"/>
    <property type="match status" value="1"/>
</dbReference>
<feature type="domain" description="Large ribosomal subunit protein uL2 C-terminal" evidence="6">
    <location>
        <begin position="94"/>
        <end position="223"/>
    </location>
</feature>
<dbReference type="InterPro" id="IPR022669">
    <property type="entry name" value="Ribosomal_uL2_C"/>
</dbReference>
<dbReference type="EMBL" id="MGGM01000002">
    <property type="protein sequence ID" value="OGM30250.1"/>
    <property type="molecule type" value="Genomic_DNA"/>
</dbReference>
<dbReference type="SUPFAM" id="SSF50249">
    <property type="entry name" value="Nucleic acid-binding proteins"/>
    <property type="match status" value="1"/>
</dbReference>
<dbReference type="GO" id="GO:0003723">
    <property type="term" value="F:RNA binding"/>
    <property type="evidence" value="ECO:0007669"/>
    <property type="project" value="InterPro"/>
</dbReference>
<gene>
    <name evidence="8" type="ORF">A2801_01220</name>
</gene>
<dbReference type="Proteomes" id="UP000177263">
    <property type="component" value="Unassembled WGS sequence"/>
</dbReference>
<dbReference type="GO" id="GO:0002181">
    <property type="term" value="P:cytoplasmic translation"/>
    <property type="evidence" value="ECO:0007669"/>
    <property type="project" value="TreeGrafter"/>
</dbReference>
<evidence type="ECO:0000256" key="1">
    <source>
        <dbReference type="ARBA" id="ARBA00005636"/>
    </source>
</evidence>
<dbReference type="Pfam" id="PF03947">
    <property type="entry name" value="Ribosomal_L2_C"/>
    <property type="match status" value="1"/>
</dbReference>
<dbReference type="Pfam" id="PF00181">
    <property type="entry name" value="Ribosomal_L2_N"/>
    <property type="match status" value="1"/>
</dbReference>
<dbReference type="InterPro" id="IPR012340">
    <property type="entry name" value="NA-bd_OB-fold"/>
</dbReference>
<evidence type="ECO:0000259" key="6">
    <source>
        <dbReference type="SMART" id="SM01382"/>
    </source>
</evidence>
<dbReference type="Gene3D" id="4.10.950.10">
    <property type="entry name" value="Ribosomal protein L2, domain 3"/>
    <property type="match status" value="1"/>
</dbReference>
<dbReference type="InterPro" id="IPR008991">
    <property type="entry name" value="Translation_prot_SH3-like_sf"/>
</dbReference>
<evidence type="ECO:0000259" key="7">
    <source>
        <dbReference type="SMART" id="SM01383"/>
    </source>
</evidence>
<dbReference type="GO" id="GO:0015934">
    <property type="term" value="C:large ribosomal subunit"/>
    <property type="evidence" value="ECO:0007669"/>
    <property type="project" value="InterPro"/>
</dbReference>
<comment type="similarity">
    <text evidence="1">Belongs to the universal ribosomal protein uL2 family.</text>
</comment>
<accession>A0A1F7YSP9</accession>
<dbReference type="PANTHER" id="PTHR13691:SF5">
    <property type="entry name" value="LARGE RIBOSOMAL SUBUNIT PROTEIN UL2M"/>
    <property type="match status" value="1"/>
</dbReference>
<dbReference type="PIRSF" id="PIRSF002158">
    <property type="entry name" value="Ribosomal_L2"/>
    <property type="match status" value="1"/>
</dbReference>
<evidence type="ECO:0000256" key="2">
    <source>
        <dbReference type="ARBA" id="ARBA00022980"/>
    </source>
</evidence>
<evidence type="ECO:0000256" key="4">
    <source>
        <dbReference type="ARBA" id="ARBA00035459"/>
    </source>
</evidence>
<keyword evidence="3" id="KW-0687">Ribonucleoprotein</keyword>
<dbReference type="InterPro" id="IPR014722">
    <property type="entry name" value="Rib_uL2_dom2"/>
</dbReference>